<proteinExistence type="predicted"/>
<dbReference type="Proteomes" id="UP000636479">
    <property type="component" value="Unassembled WGS sequence"/>
</dbReference>
<dbReference type="Pfam" id="PF08881">
    <property type="entry name" value="CVNH"/>
    <property type="match status" value="1"/>
</dbReference>
<dbReference type="EMBL" id="JACAZF010000007">
    <property type="protein sequence ID" value="KAF7299526.1"/>
    <property type="molecule type" value="Genomic_DNA"/>
</dbReference>
<evidence type="ECO:0000313" key="3">
    <source>
        <dbReference type="EMBL" id="KAF7299526.1"/>
    </source>
</evidence>
<feature type="chain" id="PRO_5034178748" evidence="1">
    <location>
        <begin position="24"/>
        <end position="151"/>
    </location>
</feature>
<dbReference type="SUPFAM" id="SSF51322">
    <property type="entry name" value="Cyanovirin-N"/>
    <property type="match status" value="1"/>
</dbReference>
<dbReference type="GeneID" id="59348188"/>
<dbReference type="InterPro" id="IPR036673">
    <property type="entry name" value="Cyanovirin-N_sf"/>
</dbReference>
<protein>
    <submittedName>
        <fullName evidence="3">CVNH domain-containing protein</fullName>
    </submittedName>
</protein>
<keyword evidence="1" id="KW-0732">Signal</keyword>
<dbReference type="RefSeq" id="XP_037218914.1">
    <property type="nucleotide sequence ID" value="XM_037365672.1"/>
</dbReference>
<gene>
    <name evidence="3" type="ORF">MIND_00903000</name>
</gene>
<organism evidence="3 4">
    <name type="scientific">Mycena indigotica</name>
    <dbReference type="NCBI Taxonomy" id="2126181"/>
    <lineage>
        <taxon>Eukaryota</taxon>
        <taxon>Fungi</taxon>
        <taxon>Dikarya</taxon>
        <taxon>Basidiomycota</taxon>
        <taxon>Agaricomycotina</taxon>
        <taxon>Agaricomycetes</taxon>
        <taxon>Agaricomycetidae</taxon>
        <taxon>Agaricales</taxon>
        <taxon>Marasmiineae</taxon>
        <taxon>Mycenaceae</taxon>
        <taxon>Mycena</taxon>
    </lineage>
</organism>
<evidence type="ECO:0000256" key="1">
    <source>
        <dbReference type="SAM" id="SignalP"/>
    </source>
</evidence>
<sequence length="151" mass="14920">MQFAGLSSFLVAAIAASPSLAAAAATPVVTAPNTTATTTAALGLTPLSGAGQSCNDWAISGTTLQALCRNVQGVFQTAHTDISNCVTNSGGNLFCQANGGAGASCSFFNLFQAGSSVLISAHCGTGNGGNKETDNFDINNCFSNSNGALSC</sequence>
<name>A0A8H6SHF7_9AGAR</name>
<reference evidence="3" key="1">
    <citation type="submission" date="2020-05" db="EMBL/GenBank/DDBJ databases">
        <title>Mycena genomes resolve the evolution of fungal bioluminescence.</title>
        <authorList>
            <person name="Tsai I.J."/>
        </authorList>
    </citation>
    <scope>NUCLEOTIDE SEQUENCE</scope>
    <source>
        <strain evidence="3">171206Taipei</strain>
    </source>
</reference>
<feature type="domain" description="Cyanovirin-N" evidence="2">
    <location>
        <begin position="52"/>
        <end position="149"/>
    </location>
</feature>
<evidence type="ECO:0000259" key="2">
    <source>
        <dbReference type="Pfam" id="PF08881"/>
    </source>
</evidence>
<evidence type="ECO:0000313" key="4">
    <source>
        <dbReference type="Proteomes" id="UP000636479"/>
    </source>
</evidence>
<accession>A0A8H6SHF7</accession>
<dbReference type="InterPro" id="IPR011058">
    <property type="entry name" value="Cyanovirin-N"/>
</dbReference>
<keyword evidence="4" id="KW-1185">Reference proteome</keyword>
<dbReference type="AlphaFoldDB" id="A0A8H6SHF7"/>
<comment type="caution">
    <text evidence="3">The sequence shown here is derived from an EMBL/GenBank/DDBJ whole genome shotgun (WGS) entry which is preliminary data.</text>
</comment>
<dbReference type="Gene3D" id="2.30.60.10">
    <property type="entry name" value="Cyanovirin-N"/>
    <property type="match status" value="1"/>
</dbReference>
<dbReference type="OrthoDB" id="3048326at2759"/>
<feature type="signal peptide" evidence="1">
    <location>
        <begin position="1"/>
        <end position="23"/>
    </location>
</feature>